<dbReference type="GO" id="GO:0000981">
    <property type="term" value="F:DNA-binding transcription factor activity, RNA polymerase II-specific"/>
    <property type="evidence" value="ECO:0007669"/>
    <property type="project" value="InterPro"/>
</dbReference>
<dbReference type="PANTHER" id="PTHR47657:SF7">
    <property type="entry name" value="STEROL REGULATORY ELEMENT-BINDING PROTEIN ECM22"/>
    <property type="match status" value="1"/>
</dbReference>
<name>A0A0E9NKD3_SAICN</name>
<reference evidence="3 4" key="3">
    <citation type="journal article" date="2015" name="Genome Announc.">
        <title>Draft Genome Sequence of the Archiascomycetous Yeast Saitoella complicata.</title>
        <authorList>
            <person name="Yamauchi K."/>
            <person name="Kondo S."/>
            <person name="Hamamoto M."/>
            <person name="Takahashi Y."/>
            <person name="Ogura Y."/>
            <person name="Hayashi T."/>
            <person name="Nishida H."/>
        </authorList>
    </citation>
    <scope>NUCLEOTIDE SEQUENCE [LARGE SCALE GENOMIC DNA]</scope>
    <source>
        <strain evidence="3 4">NRRL Y-17804</strain>
    </source>
</reference>
<dbReference type="InterPro" id="IPR036864">
    <property type="entry name" value="Zn2-C6_fun-type_DNA-bd_sf"/>
</dbReference>
<comment type="caution">
    <text evidence="3">The sequence shown here is derived from an EMBL/GenBank/DDBJ whole genome shotgun (WGS) entry which is preliminary data.</text>
</comment>
<proteinExistence type="predicted"/>
<feature type="region of interest" description="Disordered" evidence="1">
    <location>
        <begin position="142"/>
        <end position="170"/>
    </location>
</feature>
<dbReference type="CDD" id="cd00067">
    <property type="entry name" value="GAL4"/>
    <property type="match status" value="1"/>
</dbReference>
<dbReference type="InterPro" id="IPR052400">
    <property type="entry name" value="Zn2-C6_fungal_TF"/>
</dbReference>
<keyword evidence="4" id="KW-1185">Reference proteome</keyword>
<dbReference type="SUPFAM" id="SSF57701">
    <property type="entry name" value="Zn2/Cys6 DNA-binding domain"/>
    <property type="match status" value="1"/>
</dbReference>
<feature type="region of interest" description="Disordered" evidence="1">
    <location>
        <begin position="91"/>
        <end position="123"/>
    </location>
</feature>
<dbReference type="PROSITE" id="PS50048">
    <property type="entry name" value="ZN2_CY6_FUNGAL_2"/>
    <property type="match status" value="1"/>
</dbReference>
<dbReference type="EMBL" id="BACD03000030">
    <property type="protein sequence ID" value="GAO50151.1"/>
    <property type="molecule type" value="Genomic_DNA"/>
</dbReference>
<accession>A0A0E9NKD3</accession>
<dbReference type="InterPro" id="IPR021858">
    <property type="entry name" value="Fun_TF"/>
</dbReference>
<dbReference type="GO" id="GO:0008270">
    <property type="term" value="F:zinc ion binding"/>
    <property type="evidence" value="ECO:0007669"/>
    <property type="project" value="InterPro"/>
</dbReference>
<evidence type="ECO:0000313" key="3">
    <source>
        <dbReference type="EMBL" id="GAO50151.1"/>
    </source>
</evidence>
<feature type="domain" description="Zn(2)-C6 fungal-type" evidence="2">
    <location>
        <begin position="12"/>
        <end position="44"/>
    </location>
</feature>
<sequence length="579" mass="64424">MGRRSHTKSRAGCTKCKTRRVKCDERQPVCVNCSRHGVIGECDIVRTVNIAVERNKEREERLKRLEGEGRGRESKRNQVDVGKIVTLTLTTTTPAPVSPQTELEAHSAEVQGKEDNSRPNVYISPPQEVEANRALAEWAAGTSHPSRLPTPQSACDASLDSTQPRVPVPRADKDAAPVRVEWTGTSGNKFTYDEASSTVPPNSSVLDIHGSSPPTPVSDDNLAKLWLRPTPARWDHTSTFTVQSVRTVGTPPSMIFDQNDRETFYEDDLTGMSKYSASTISISRPPSPKALQGSESTCSIPWLPNPYVCIDHMSDMRLMHLYTTSTCETMSDSYTTYLWRSEVPKLAFQVPYLMHTLLAIASSHMEALTPESSREEMRNLMLYHHANALSTFREAISAGIGPGNAAPVLLASIGLSVYACSQAHEDTSPGATEWMKLLRGCRDVMSVLHSEGLMPPRTWKALVGTLQEAALEAPMFSYDLPSSLRALTSPSHPFHEESKPALDNLAILRRPHRVNLSEILSWPAHLSQGFMEALERGDEEGMKVLVEYYACLEEVEGFWWVEPIKKRGREIKEKVRECR</sequence>
<dbReference type="STRING" id="698492.A0A0E9NKD3"/>
<dbReference type="Proteomes" id="UP000033140">
    <property type="component" value="Unassembled WGS sequence"/>
</dbReference>
<evidence type="ECO:0000259" key="2">
    <source>
        <dbReference type="PROSITE" id="PS50048"/>
    </source>
</evidence>
<evidence type="ECO:0000313" key="4">
    <source>
        <dbReference type="Proteomes" id="UP000033140"/>
    </source>
</evidence>
<dbReference type="Pfam" id="PF00172">
    <property type="entry name" value="Zn_clus"/>
    <property type="match status" value="1"/>
</dbReference>
<dbReference type="Pfam" id="PF11951">
    <property type="entry name" value="Fungal_trans_2"/>
    <property type="match status" value="1"/>
</dbReference>
<reference evidence="3 4" key="2">
    <citation type="journal article" date="2014" name="J. Gen. Appl. Microbiol.">
        <title>The early diverging ascomycetous budding yeast Saitoella complicata has three histone deacetylases belonging to the Clr6, Hos2, and Rpd3 lineages.</title>
        <authorList>
            <person name="Nishida H."/>
            <person name="Matsumoto T."/>
            <person name="Kondo S."/>
            <person name="Hamamoto M."/>
            <person name="Yoshikawa H."/>
        </authorList>
    </citation>
    <scope>NUCLEOTIDE SEQUENCE [LARGE SCALE GENOMIC DNA]</scope>
    <source>
        <strain evidence="3 4">NRRL Y-17804</strain>
    </source>
</reference>
<feature type="compositionally biased region" description="Basic and acidic residues" evidence="1">
    <location>
        <begin position="103"/>
        <end position="117"/>
    </location>
</feature>
<dbReference type="InterPro" id="IPR001138">
    <property type="entry name" value="Zn2Cys6_DnaBD"/>
</dbReference>
<evidence type="ECO:0000256" key="1">
    <source>
        <dbReference type="SAM" id="MobiDB-lite"/>
    </source>
</evidence>
<feature type="compositionally biased region" description="Polar residues" evidence="1">
    <location>
        <begin position="143"/>
        <end position="164"/>
    </location>
</feature>
<protein>
    <recommendedName>
        <fullName evidence="2">Zn(2)-C6 fungal-type domain-containing protein</fullName>
    </recommendedName>
</protein>
<gene>
    <name evidence="3" type="ORF">G7K_4285-t1</name>
</gene>
<dbReference type="AlphaFoldDB" id="A0A0E9NKD3"/>
<dbReference type="Gene3D" id="4.10.240.10">
    <property type="entry name" value="Zn(2)-C6 fungal-type DNA-binding domain"/>
    <property type="match status" value="1"/>
</dbReference>
<reference evidence="3 4" key="1">
    <citation type="journal article" date="2011" name="J. Gen. Appl. Microbiol.">
        <title>Draft genome sequencing of the enigmatic yeast Saitoella complicata.</title>
        <authorList>
            <person name="Nishida H."/>
            <person name="Hamamoto M."/>
            <person name="Sugiyama J."/>
        </authorList>
    </citation>
    <scope>NUCLEOTIDE SEQUENCE [LARGE SCALE GENOMIC DNA]</scope>
    <source>
        <strain evidence="3 4">NRRL Y-17804</strain>
    </source>
</reference>
<dbReference type="SMART" id="SM00066">
    <property type="entry name" value="GAL4"/>
    <property type="match status" value="1"/>
</dbReference>
<organism evidence="3 4">
    <name type="scientific">Saitoella complicata (strain BCRC 22490 / CBS 7301 / JCM 7358 / NBRC 10748 / NRRL Y-17804)</name>
    <dbReference type="NCBI Taxonomy" id="698492"/>
    <lineage>
        <taxon>Eukaryota</taxon>
        <taxon>Fungi</taxon>
        <taxon>Dikarya</taxon>
        <taxon>Ascomycota</taxon>
        <taxon>Taphrinomycotina</taxon>
        <taxon>Taphrinomycotina incertae sedis</taxon>
        <taxon>Saitoella</taxon>
    </lineage>
</organism>
<dbReference type="PROSITE" id="PS00463">
    <property type="entry name" value="ZN2_CY6_FUNGAL_1"/>
    <property type="match status" value="1"/>
</dbReference>
<dbReference type="PANTHER" id="PTHR47657">
    <property type="entry name" value="STEROL REGULATORY ELEMENT-BINDING PROTEIN ECM22"/>
    <property type="match status" value="1"/>
</dbReference>